<dbReference type="Proteomes" id="UP001055811">
    <property type="component" value="Linkage Group LG04"/>
</dbReference>
<accession>A0ACB9DX01</accession>
<organism evidence="1 2">
    <name type="scientific">Cichorium intybus</name>
    <name type="common">Chicory</name>
    <dbReference type="NCBI Taxonomy" id="13427"/>
    <lineage>
        <taxon>Eukaryota</taxon>
        <taxon>Viridiplantae</taxon>
        <taxon>Streptophyta</taxon>
        <taxon>Embryophyta</taxon>
        <taxon>Tracheophyta</taxon>
        <taxon>Spermatophyta</taxon>
        <taxon>Magnoliopsida</taxon>
        <taxon>eudicotyledons</taxon>
        <taxon>Gunneridae</taxon>
        <taxon>Pentapetalae</taxon>
        <taxon>asterids</taxon>
        <taxon>campanulids</taxon>
        <taxon>Asterales</taxon>
        <taxon>Asteraceae</taxon>
        <taxon>Cichorioideae</taxon>
        <taxon>Cichorieae</taxon>
        <taxon>Cichoriinae</taxon>
        <taxon>Cichorium</taxon>
    </lineage>
</organism>
<keyword evidence="2" id="KW-1185">Reference proteome</keyword>
<protein>
    <submittedName>
        <fullName evidence="1">Uncharacterized protein</fullName>
    </submittedName>
</protein>
<proteinExistence type="predicted"/>
<evidence type="ECO:0000313" key="2">
    <source>
        <dbReference type="Proteomes" id="UP001055811"/>
    </source>
</evidence>
<name>A0ACB9DX01_CICIN</name>
<evidence type="ECO:0000313" key="1">
    <source>
        <dbReference type="EMBL" id="KAI3751006.1"/>
    </source>
</evidence>
<reference evidence="2" key="1">
    <citation type="journal article" date="2022" name="Mol. Ecol. Resour.">
        <title>The genomes of chicory, endive, great burdock and yacon provide insights into Asteraceae palaeo-polyploidization history and plant inulin production.</title>
        <authorList>
            <person name="Fan W."/>
            <person name="Wang S."/>
            <person name="Wang H."/>
            <person name="Wang A."/>
            <person name="Jiang F."/>
            <person name="Liu H."/>
            <person name="Zhao H."/>
            <person name="Xu D."/>
            <person name="Zhang Y."/>
        </authorList>
    </citation>
    <scope>NUCLEOTIDE SEQUENCE [LARGE SCALE GENOMIC DNA]</scope>
    <source>
        <strain evidence="2">cv. Punajuju</strain>
    </source>
</reference>
<sequence>MKHYADLGRKEMEFQVGERVFLKLRPYRRQSLVRHTHPKLAARYYGPFLILEKIGKVAYRLALPETARIHPVFHISQLQKAIGNGVATSLIPVQLTEEVELCVEPETVLAVRPSQHQGELEILVKWKDLPELEASWENLSAMVQQFPDSHLEDKVLLLQGVLISPG</sequence>
<comment type="caution">
    <text evidence="1">The sequence shown here is derived from an EMBL/GenBank/DDBJ whole genome shotgun (WGS) entry which is preliminary data.</text>
</comment>
<reference evidence="1 2" key="2">
    <citation type="journal article" date="2022" name="Mol. Ecol. Resour.">
        <title>The genomes of chicory, endive, great burdock and yacon provide insights into Asteraceae paleo-polyploidization history and plant inulin production.</title>
        <authorList>
            <person name="Fan W."/>
            <person name="Wang S."/>
            <person name="Wang H."/>
            <person name="Wang A."/>
            <person name="Jiang F."/>
            <person name="Liu H."/>
            <person name="Zhao H."/>
            <person name="Xu D."/>
            <person name="Zhang Y."/>
        </authorList>
    </citation>
    <scope>NUCLEOTIDE SEQUENCE [LARGE SCALE GENOMIC DNA]</scope>
    <source>
        <strain evidence="2">cv. Punajuju</strain>
        <tissue evidence="1">Leaves</tissue>
    </source>
</reference>
<gene>
    <name evidence="1" type="ORF">L2E82_21994</name>
</gene>
<dbReference type="EMBL" id="CM042012">
    <property type="protein sequence ID" value="KAI3751006.1"/>
    <property type="molecule type" value="Genomic_DNA"/>
</dbReference>